<dbReference type="EMBL" id="FR872582">
    <property type="protein sequence ID" value="CCB88270.1"/>
    <property type="molecule type" value="Genomic_DNA"/>
</dbReference>
<sequence>MANLLRVSNEDKCILFGETAPKELTNQDLMEVKIQQILKQKPLLSAQEIVLEATRYTVHGDPFAPDSLKIKK</sequence>
<evidence type="ECO:0000313" key="2">
    <source>
        <dbReference type="Proteomes" id="UP000000496"/>
    </source>
</evidence>
<dbReference type="KEGG" id="sng:SNE_A03930"/>
<accession>F8L6E0</accession>
<dbReference type="HOGENOM" id="CLU_2720161_0_0_0"/>
<proteinExistence type="predicted"/>
<dbReference type="RefSeq" id="WP_013942737.1">
    <property type="nucleotide sequence ID" value="NC_015713.1"/>
</dbReference>
<organism evidence="1 2">
    <name type="scientific">Simkania negevensis (strain ATCC VR-1471 / DSM 27360 / Z)</name>
    <dbReference type="NCBI Taxonomy" id="331113"/>
    <lineage>
        <taxon>Bacteria</taxon>
        <taxon>Pseudomonadati</taxon>
        <taxon>Chlamydiota</taxon>
        <taxon>Chlamydiia</taxon>
        <taxon>Parachlamydiales</taxon>
        <taxon>Simkaniaceae</taxon>
        <taxon>Simkania</taxon>
    </lineage>
</organism>
<dbReference type="STRING" id="331113.SNE_A03930"/>
<reference key="1">
    <citation type="journal article" date="2011" name="Mol. Biol. Evol.">
        <title>Unity in variety -- the pan-genome of the Chlamydiae.</title>
        <authorList>
            <person name="Collingro A."/>
            <person name="Tischler P."/>
            <person name="Weinmaier T."/>
            <person name="Penz T."/>
            <person name="Heinz E."/>
            <person name="Brunham R.C."/>
            <person name="Read T.D."/>
            <person name="Bavoil P.M."/>
            <person name="Sachse K."/>
            <person name="Kahane S."/>
            <person name="Friedman M.G."/>
            <person name="Rattei T."/>
            <person name="Myers G.S.A."/>
            <person name="Horn M."/>
        </authorList>
    </citation>
    <scope>NUCLEOTIDE SEQUENCE</scope>
    <source>
        <strain>Z</strain>
    </source>
</reference>
<evidence type="ECO:0000313" key="1">
    <source>
        <dbReference type="EMBL" id="CCB88270.1"/>
    </source>
</evidence>
<dbReference type="AlphaFoldDB" id="F8L6E0"/>
<gene>
    <name evidence="1" type="ordered locus">SNE_A03930</name>
</gene>
<dbReference type="Proteomes" id="UP000000496">
    <property type="component" value="Chromosome gsn.131"/>
</dbReference>
<protein>
    <submittedName>
        <fullName evidence="1">Uncharacterized protein</fullName>
    </submittedName>
</protein>
<keyword evidence="2" id="KW-1185">Reference proteome</keyword>
<reference evidence="1 2" key="2">
    <citation type="journal article" date="2011" name="Mol. Biol. Evol.">
        <title>Unity in variety--the pan-genome of the Chlamydiae.</title>
        <authorList>
            <person name="Collingro A."/>
            <person name="Tischler P."/>
            <person name="Weinmaier T."/>
            <person name="Penz T."/>
            <person name="Heinz E."/>
            <person name="Brunham R.C."/>
            <person name="Read T.D."/>
            <person name="Bavoil P.M."/>
            <person name="Sachse K."/>
            <person name="Kahane S."/>
            <person name="Friedman M.G."/>
            <person name="Rattei T."/>
            <person name="Myers G.S."/>
            <person name="Horn M."/>
        </authorList>
    </citation>
    <scope>NUCLEOTIDE SEQUENCE [LARGE SCALE GENOMIC DNA]</scope>
    <source>
        <strain evidence="2">ATCC VR-1471 / Z</strain>
    </source>
</reference>
<name>F8L6E0_SIMNZ</name>